<name>A0A1F5E581_9BACT</name>
<reference evidence="3 4" key="1">
    <citation type="journal article" date="2016" name="Nat. Commun.">
        <title>Thousands of microbial genomes shed light on interconnected biogeochemical processes in an aquifer system.</title>
        <authorList>
            <person name="Anantharaman K."/>
            <person name="Brown C.T."/>
            <person name="Hug L.A."/>
            <person name="Sharon I."/>
            <person name="Castelle C.J."/>
            <person name="Probst A.J."/>
            <person name="Thomas B.C."/>
            <person name="Singh A."/>
            <person name="Wilkins M.J."/>
            <person name="Karaoz U."/>
            <person name="Brodie E.L."/>
            <person name="Williams K.H."/>
            <person name="Hubbard S.S."/>
            <person name="Banfield J.F."/>
        </authorList>
    </citation>
    <scope>NUCLEOTIDE SEQUENCE [LARGE SCALE GENOMIC DNA]</scope>
</reference>
<evidence type="ECO:0000259" key="2">
    <source>
        <dbReference type="Pfam" id="PF13399"/>
    </source>
</evidence>
<dbReference type="PANTHER" id="PTHR33392">
    <property type="entry name" value="POLYISOPRENYL-TEICHOIC ACID--PEPTIDOGLYCAN TEICHOIC ACID TRANSFERASE TAGU"/>
    <property type="match status" value="1"/>
</dbReference>
<keyword evidence="1" id="KW-1133">Transmembrane helix</keyword>
<dbReference type="STRING" id="1797457.A2160_05905"/>
<feature type="domain" description="LytR/CpsA/Psr regulator C-terminal" evidence="2">
    <location>
        <begin position="243"/>
        <end position="324"/>
    </location>
</feature>
<dbReference type="InterPro" id="IPR050922">
    <property type="entry name" value="LytR/CpsA/Psr_CW_biosynth"/>
</dbReference>
<evidence type="ECO:0000313" key="4">
    <source>
        <dbReference type="Proteomes" id="UP000177006"/>
    </source>
</evidence>
<evidence type="ECO:0000313" key="3">
    <source>
        <dbReference type="EMBL" id="OGD62552.1"/>
    </source>
</evidence>
<evidence type="ECO:0000256" key="1">
    <source>
        <dbReference type="SAM" id="Phobius"/>
    </source>
</evidence>
<comment type="caution">
    <text evidence="3">The sequence shown here is derived from an EMBL/GenBank/DDBJ whole genome shotgun (WGS) entry which is preliminary data.</text>
</comment>
<gene>
    <name evidence="3" type="ORF">A2160_05905</name>
</gene>
<keyword evidence="1" id="KW-0472">Membrane</keyword>
<dbReference type="AlphaFoldDB" id="A0A1F5E581"/>
<dbReference type="EMBL" id="MEZK01000020">
    <property type="protein sequence ID" value="OGD62552.1"/>
    <property type="molecule type" value="Genomic_DNA"/>
</dbReference>
<dbReference type="PANTHER" id="PTHR33392:SF6">
    <property type="entry name" value="POLYISOPRENYL-TEICHOIC ACID--PEPTIDOGLYCAN TEICHOIC ACID TRANSFERASE TAGU"/>
    <property type="match status" value="1"/>
</dbReference>
<accession>A0A1F5E581</accession>
<dbReference type="Pfam" id="PF13399">
    <property type="entry name" value="LytR_C"/>
    <property type="match status" value="1"/>
</dbReference>
<protein>
    <recommendedName>
        <fullName evidence="2">LytR/CpsA/Psr regulator C-terminal domain-containing protein</fullName>
    </recommendedName>
</protein>
<dbReference type="Gene3D" id="3.30.70.2390">
    <property type="match status" value="1"/>
</dbReference>
<dbReference type="Proteomes" id="UP000177006">
    <property type="component" value="Unassembled WGS sequence"/>
</dbReference>
<proteinExistence type="predicted"/>
<dbReference type="InterPro" id="IPR027381">
    <property type="entry name" value="LytR/CpsA/Psr_C"/>
</dbReference>
<sequence length="331" mass="38166">MKRRFSHAQKPPHRPKWKERELIKKRQGLKVLVRAGFYLLLALFFLLAIGEIWKNWHQALWDNQRTFYFAVQEGETSWLVKADKNQQEAVVIKIPGHTLINTARGFGEYQAKSIYKMGEIEKISGIDLVKESLTWTFGIPVEGVLKFDQETKNLDLKTAFFKASLGWGKTNLTKWDLWRLFLFFNKLRLDQVETVTINDVPGVETKLRLDGVTVLSLDTERLDNWLLSRFTSSEMVNEPYSWEVMNTTMNSGLAAQVARLLRNTGVQVVQVNEGSAQESKIYVDNKVNSQAVRFFSRFLKIPISLSQPDRSSQGEITVVLGNDFWCSCCQY</sequence>
<organism evidence="3 4">
    <name type="scientific">Candidatus Beckwithbacteria bacterium RBG_13_42_9</name>
    <dbReference type="NCBI Taxonomy" id="1797457"/>
    <lineage>
        <taxon>Bacteria</taxon>
        <taxon>Candidatus Beckwithiibacteriota</taxon>
    </lineage>
</organism>
<keyword evidence="1" id="KW-0812">Transmembrane</keyword>
<feature type="transmembrane region" description="Helical" evidence="1">
    <location>
        <begin position="31"/>
        <end position="53"/>
    </location>
</feature>